<gene>
    <name evidence="1" type="ORF">SMN809_LOCUS10053</name>
</gene>
<name>A0A8S2MQX0_9BILA</name>
<dbReference type="Proteomes" id="UP000676336">
    <property type="component" value="Unassembled WGS sequence"/>
</dbReference>
<comment type="caution">
    <text evidence="1">The sequence shown here is derived from an EMBL/GenBank/DDBJ whole genome shotgun (WGS) entry which is preliminary data.</text>
</comment>
<evidence type="ECO:0000313" key="2">
    <source>
        <dbReference type="Proteomes" id="UP000676336"/>
    </source>
</evidence>
<dbReference type="EMBL" id="CAJOBI010003363">
    <property type="protein sequence ID" value="CAF3965895.1"/>
    <property type="molecule type" value="Genomic_DNA"/>
</dbReference>
<evidence type="ECO:0000313" key="1">
    <source>
        <dbReference type="EMBL" id="CAF3965895.1"/>
    </source>
</evidence>
<reference evidence="1" key="1">
    <citation type="submission" date="2021-02" db="EMBL/GenBank/DDBJ databases">
        <authorList>
            <person name="Nowell W R."/>
        </authorList>
    </citation>
    <scope>NUCLEOTIDE SEQUENCE</scope>
</reference>
<accession>A0A8S2MQX0</accession>
<organism evidence="1 2">
    <name type="scientific">Rotaria magnacalcarata</name>
    <dbReference type="NCBI Taxonomy" id="392030"/>
    <lineage>
        <taxon>Eukaryota</taxon>
        <taxon>Metazoa</taxon>
        <taxon>Spiralia</taxon>
        <taxon>Gnathifera</taxon>
        <taxon>Rotifera</taxon>
        <taxon>Eurotatoria</taxon>
        <taxon>Bdelloidea</taxon>
        <taxon>Philodinida</taxon>
        <taxon>Philodinidae</taxon>
        <taxon>Rotaria</taxon>
    </lineage>
</organism>
<proteinExistence type="predicted"/>
<sequence>MNDERNLDELQYTSLHLLTPSTTFDQTYVLKLEIERLTKELELIKVQQSQQQLHAFRTSQSDPSCSFAQQPSMKATTHMPYSNLTTRPIHVIVNTDPLQQMKDIQQFDQRKQQLNEPVIKYYYDITDLCKKYDPHMSDKQKIRKLANGLKLSLYQEVIKESVWVWVATRFNIEQQQQLSKLRYDKGRANPSYALNDMVWFKVLVRRSKLDPRYHGPFRIIK</sequence>
<dbReference type="AlphaFoldDB" id="A0A8S2MQX0"/>
<protein>
    <submittedName>
        <fullName evidence="1">Uncharacterized protein</fullName>
    </submittedName>
</protein>